<dbReference type="Gene3D" id="1.10.1520.10">
    <property type="entry name" value="Ribonuclease III domain"/>
    <property type="match status" value="1"/>
</dbReference>
<keyword evidence="10 13" id="KW-0378">Hydrolase</keyword>
<protein>
    <recommendedName>
        <fullName evidence="13">Ribonuclease 3</fullName>
        <ecNumber evidence="13">3.1.26.3</ecNumber>
    </recommendedName>
    <alternativeName>
        <fullName evidence="13">Ribonuclease III</fullName>
        <shortName evidence="13">RNase III</shortName>
    </alternativeName>
</protein>
<feature type="active site" evidence="13">
    <location>
        <position position="122"/>
    </location>
</feature>
<dbReference type="SUPFAM" id="SSF54768">
    <property type="entry name" value="dsRNA-binding domain-like"/>
    <property type="match status" value="1"/>
</dbReference>
<evidence type="ECO:0000256" key="7">
    <source>
        <dbReference type="ARBA" id="ARBA00022723"/>
    </source>
</evidence>
<feature type="domain" description="RNase III" evidence="15">
    <location>
        <begin position="4"/>
        <end position="133"/>
    </location>
</feature>
<dbReference type="InterPro" id="IPR036389">
    <property type="entry name" value="RNase_III_sf"/>
</dbReference>
<name>A0A6A0B5U8_9LACT</name>
<evidence type="ECO:0000259" key="14">
    <source>
        <dbReference type="PROSITE" id="PS50137"/>
    </source>
</evidence>
<dbReference type="PROSITE" id="PS50137">
    <property type="entry name" value="DS_RBD"/>
    <property type="match status" value="1"/>
</dbReference>
<dbReference type="PANTHER" id="PTHR11207:SF0">
    <property type="entry name" value="RIBONUCLEASE 3"/>
    <property type="match status" value="1"/>
</dbReference>
<dbReference type="SMART" id="SM00535">
    <property type="entry name" value="RIBOc"/>
    <property type="match status" value="1"/>
</dbReference>
<proteinExistence type="inferred from homology"/>
<dbReference type="Proteomes" id="UP000475928">
    <property type="component" value="Unassembled WGS sequence"/>
</dbReference>
<dbReference type="GO" id="GO:0003725">
    <property type="term" value="F:double-stranded RNA binding"/>
    <property type="evidence" value="ECO:0007669"/>
    <property type="project" value="TreeGrafter"/>
</dbReference>
<keyword evidence="11 13" id="KW-0460">Magnesium</keyword>
<evidence type="ECO:0000256" key="4">
    <source>
        <dbReference type="ARBA" id="ARBA00022664"/>
    </source>
</evidence>
<evidence type="ECO:0000256" key="5">
    <source>
        <dbReference type="ARBA" id="ARBA00022694"/>
    </source>
</evidence>
<comment type="caution">
    <text evidence="16">The sequence shown here is derived from an EMBL/GenBank/DDBJ whole genome shotgun (WGS) entry which is preliminary data.</text>
</comment>
<dbReference type="CDD" id="cd00593">
    <property type="entry name" value="RIBOc"/>
    <property type="match status" value="1"/>
</dbReference>
<dbReference type="GO" id="GO:0010468">
    <property type="term" value="P:regulation of gene expression"/>
    <property type="evidence" value="ECO:0007669"/>
    <property type="project" value="TreeGrafter"/>
</dbReference>
<dbReference type="Gene3D" id="3.30.160.20">
    <property type="match status" value="1"/>
</dbReference>
<gene>
    <name evidence="13 16" type="primary">rnc</name>
    <name evidence="16" type="ORF">Hs20B_07340</name>
</gene>
<dbReference type="HAMAP" id="MF_00104">
    <property type="entry name" value="RNase_III"/>
    <property type="match status" value="1"/>
</dbReference>
<evidence type="ECO:0000256" key="3">
    <source>
        <dbReference type="ARBA" id="ARBA00022552"/>
    </source>
</evidence>
<comment type="catalytic activity">
    <reaction evidence="1 13">
        <text>Endonucleolytic cleavage to 5'-phosphomonoester.</text>
        <dbReference type="EC" id="3.1.26.3"/>
    </reaction>
</comment>
<feature type="active site" evidence="13">
    <location>
        <position position="50"/>
    </location>
</feature>
<keyword evidence="6 13" id="KW-0540">Nuclease</keyword>
<dbReference type="InterPro" id="IPR000999">
    <property type="entry name" value="RNase_III_dom"/>
</dbReference>
<sequence length="247" mass="28157">METLHEKLREYQIFFDNEALLDEAFTHKSYFFEHKATSLAHNERLEFLGDAALGFIIVEYLYKAFPEEREGVLTEKKISIVRRESLADFSRKLGFDQYLKLGKGEEKNGGRKNDANLENLFESFLGALLMDQGLDAVKSFIYAVMIPEIENGSYDKVTDYKSALQEVFYTAGQIDQHNKIPLDYVITAKSGPVHDPMFEIAVVFEGRTIGHGRGKSKKIAEQDAARDAFEHQKKLRLADESTAKESK</sequence>
<dbReference type="EC" id="3.1.26.3" evidence="13"/>
<feature type="binding site" evidence="13">
    <location>
        <position position="46"/>
    </location>
    <ligand>
        <name>Mg(2+)</name>
        <dbReference type="ChEBI" id="CHEBI:18420"/>
    </ligand>
</feature>
<dbReference type="GO" id="GO:0005737">
    <property type="term" value="C:cytoplasm"/>
    <property type="evidence" value="ECO:0007669"/>
    <property type="project" value="UniProtKB-SubCell"/>
</dbReference>
<evidence type="ECO:0000256" key="11">
    <source>
        <dbReference type="ARBA" id="ARBA00022842"/>
    </source>
</evidence>
<feature type="binding site" evidence="13">
    <location>
        <position position="122"/>
    </location>
    <ligand>
        <name>Mg(2+)</name>
        <dbReference type="ChEBI" id="CHEBI:18420"/>
    </ligand>
</feature>
<dbReference type="PROSITE" id="PS50142">
    <property type="entry name" value="RNASE_3_2"/>
    <property type="match status" value="1"/>
</dbReference>
<dbReference type="CDD" id="cd10845">
    <property type="entry name" value="DSRM_RNAse_III_family"/>
    <property type="match status" value="1"/>
</dbReference>
<dbReference type="NCBIfam" id="TIGR02191">
    <property type="entry name" value="RNaseIII"/>
    <property type="match status" value="1"/>
</dbReference>
<keyword evidence="8 13" id="KW-0699">rRNA-binding</keyword>
<dbReference type="SUPFAM" id="SSF69065">
    <property type="entry name" value="RNase III domain-like"/>
    <property type="match status" value="1"/>
</dbReference>
<evidence type="ECO:0000256" key="13">
    <source>
        <dbReference type="HAMAP-Rule" id="MF_00104"/>
    </source>
</evidence>
<evidence type="ECO:0000256" key="1">
    <source>
        <dbReference type="ARBA" id="ARBA00000109"/>
    </source>
</evidence>
<keyword evidence="17" id="KW-1185">Reference proteome</keyword>
<dbReference type="InterPro" id="IPR014720">
    <property type="entry name" value="dsRBD_dom"/>
</dbReference>
<dbReference type="FunFam" id="1.10.1520.10:FF:000001">
    <property type="entry name" value="Ribonuclease 3"/>
    <property type="match status" value="1"/>
</dbReference>
<evidence type="ECO:0000313" key="16">
    <source>
        <dbReference type="EMBL" id="GFH40336.1"/>
    </source>
</evidence>
<keyword evidence="3 13" id="KW-0698">rRNA processing</keyword>
<dbReference type="InterPro" id="IPR011907">
    <property type="entry name" value="RNase_III"/>
</dbReference>
<dbReference type="AlphaFoldDB" id="A0A6A0B5U8"/>
<dbReference type="GO" id="GO:0006364">
    <property type="term" value="P:rRNA processing"/>
    <property type="evidence" value="ECO:0007669"/>
    <property type="project" value="UniProtKB-UniRule"/>
</dbReference>
<dbReference type="PANTHER" id="PTHR11207">
    <property type="entry name" value="RIBONUCLEASE III"/>
    <property type="match status" value="1"/>
</dbReference>
<dbReference type="Pfam" id="PF14622">
    <property type="entry name" value="Ribonucleas_3_3"/>
    <property type="match status" value="1"/>
</dbReference>
<comment type="similarity">
    <text evidence="2">Belongs to the ribonuclease III family.</text>
</comment>
<keyword evidence="12 13" id="KW-0694">RNA-binding</keyword>
<evidence type="ECO:0000256" key="8">
    <source>
        <dbReference type="ARBA" id="ARBA00022730"/>
    </source>
</evidence>
<evidence type="ECO:0000256" key="12">
    <source>
        <dbReference type="ARBA" id="ARBA00022884"/>
    </source>
</evidence>
<dbReference type="GO" id="GO:0004525">
    <property type="term" value="F:ribonuclease III activity"/>
    <property type="evidence" value="ECO:0007669"/>
    <property type="project" value="UniProtKB-UniRule"/>
</dbReference>
<feature type="domain" description="DRBM" evidence="14">
    <location>
        <begin position="159"/>
        <end position="234"/>
    </location>
</feature>
<dbReference type="Pfam" id="PF00035">
    <property type="entry name" value="dsrm"/>
    <property type="match status" value="1"/>
</dbReference>
<keyword evidence="13" id="KW-0963">Cytoplasm</keyword>
<keyword evidence="5 13" id="KW-0819">tRNA processing</keyword>
<comment type="cofactor">
    <cofactor evidence="13">
        <name>Mg(2+)</name>
        <dbReference type="ChEBI" id="CHEBI:18420"/>
    </cofactor>
</comment>
<reference evidence="16 17" key="1">
    <citation type="submission" date="2020-02" db="EMBL/GenBank/DDBJ databases">
        <title>Draft genome sequence of Lactococcus sp. Hs20B0-1.</title>
        <authorList>
            <person name="Noda S."/>
            <person name="Yuki M."/>
            <person name="Ohkuma M."/>
        </authorList>
    </citation>
    <scope>NUCLEOTIDE SEQUENCE [LARGE SCALE GENOMIC DNA]</scope>
    <source>
        <strain evidence="16 17">Hs20B0-1</strain>
    </source>
</reference>
<comment type="subcellular location">
    <subcellularLocation>
        <location evidence="13">Cytoplasm</location>
    </subcellularLocation>
</comment>
<evidence type="ECO:0000256" key="2">
    <source>
        <dbReference type="ARBA" id="ARBA00010183"/>
    </source>
</evidence>
<keyword evidence="7 13" id="KW-0479">Metal-binding</keyword>
<dbReference type="RefSeq" id="WP_172355747.1">
    <property type="nucleotide sequence ID" value="NZ_BLLH01000002.1"/>
</dbReference>
<keyword evidence="4 13" id="KW-0507">mRNA processing</keyword>
<evidence type="ECO:0000256" key="9">
    <source>
        <dbReference type="ARBA" id="ARBA00022759"/>
    </source>
</evidence>
<dbReference type="GO" id="GO:0006397">
    <property type="term" value="P:mRNA processing"/>
    <property type="evidence" value="ECO:0007669"/>
    <property type="project" value="UniProtKB-UniRule"/>
</dbReference>
<dbReference type="EMBL" id="BLLH01000002">
    <property type="protein sequence ID" value="GFH40336.1"/>
    <property type="molecule type" value="Genomic_DNA"/>
</dbReference>
<dbReference type="SMART" id="SM00358">
    <property type="entry name" value="DSRM"/>
    <property type="match status" value="1"/>
</dbReference>
<comment type="subunit">
    <text evidence="13">Homodimer.</text>
</comment>
<accession>A0A6A0B5U8</accession>
<feature type="binding site" evidence="13">
    <location>
        <position position="119"/>
    </location>
    <ligand>
        <name>Mg(2+)</name>
        <dbReference type="ChEBI" id="CHEBI:18420"/>
    </ligand>
</feature>
<comment type="function">
    <text evidence="13">Digests double-stranded RNA. Involved in the processing of primary rRNA transcript to yield the immediate precursors to the large and small rRNAs (23S and 16S). Processes some mRNAs, and tRNAs when they are encoded in the rRNA operon. Processes pre-crRNA and tracrRNA of type II CRISPR loci if present in the organism.</text>
</comment>
<dbReference type="PROSITE" id="PS00517">
    <property type="entry name" value="RNASE_3_1"/>
    <property type="match status" value="1"/>
</dbReference>
<keyword evidence="9 13" id="KW-0255">Endonuclease</keyword>
<evidence type="ECO:0000313" key="17">
    <source>
        <dbReference type="Proteomes" id="UP000475928"/>
    </source>
</evidence>
<organism evidence="16 17">
    <name type="scientific">Pseudolactococcus insecticola</name>
    <dbReference type="NCBI Taxonomy" id="2709158"/>
    <lineage>
        <taxon>Bacteria</taxon>
        <taxon>Bacillati</taxon>
        <taxon>Bacillota</taxon>
        <taxon>Bacilli</taxon>
        <taxon>Lactobacillales</taxon>
        <taxon>Streptococcaceae</taxon>
        <taxon>Pseudolactococcus</taxon>
    </lineage>
</organism>
<evidence type="ECO:0000256" key="10">
    <source>
        <dbReference type="ARBA" id="ARBA00022801"/>
    </source>
</evidence>
<evidence type="ECO:0000256" key="6">
    <source>
        <dbReference type="ARBA" id="ARBA00022722"/>
    </source>
</evidence>
<dbReference type="GO" id="GO:0008033">
    <property type="term" value="P:tRNA processing"/>
    <property type="evidence" value="ECO:0007669"/>
    <property type="project" value="UniProtKB-KW"/>
</dbReference>
<dbReference type="GO" id="GO:0019843">
    <property type="term" value="F:rRNA binding"/>
    <property type="evidence" value="ECO:0007669"/>
    <property type="project" value="UniProtKB-KW"/>
</dbReference>
<evidence type="ECO:0000259" key="15">
    <source>
        <dbReference type="PROSITE" id="PS50142"/>
    </source>
</evidence>
<dbReference type="GO" id="GO:0046872">
    <property type="term" value="F:metal ion binding"/>
    <property type="evidence" value="ECO:0007669"/>
    <property type="project" value="UniProtKB-KW"/>
</dbReference>